<dbReference type="GO" id="GO:0005829">
    <property type="term" value="C:cytosol"/>
    <property type="evidence" value="ECO:0007669"/>
    <property type="project" value="TreeGrafter"/>
</dbReference>
<dbReference type="NCBIfam" id="TIGR00450">
    <property type="entry name" value="mnmE_trmE_thdF"/>
    <property type="match status" value="1"/>
</dbReference>
<dbReference type="Gene3D" id="3.30.1360.120">
    <property type="entry name" value="Probable tRNA modification gtpase trme, domain 1"/>
    <property type="match status" value="1"/>
</dbReference>
<sequence length="380" mass="41547">MVEFNCHGGSIILRRVLELTLKHGARIADPGEFTKRAFLNGRIDLAQAEAVIDLIQAKSDIARQMAVDQLGGKLSQTIASINDQIIGLLAETEAMVDFPDEDLDFMDFSKILQSSKEIRLALDELIATADDGRIIREGINCAILGKPNVGKSSLLNALLETDRAIVTEIPGTTRDTIEESVSISGIPLNLIDTAGIRETDNLIEQHGVERSKSFLAEADLLLVVISAADPMDNVDIDLLHSTVDRKAVIILNKIDLPMRTLPVQVKEQVQNKQIIETSVLHSKGVENLKSAILTEVLVSHDVGDPRTSVSTIVTNVRHYDALRRAKADLNCAIDSLCQRQSPEFVALDLRGCLDQLGEIVGKTTNEDILGRIFSQFCVGK</sequence>
<dbReference type="InterPro" id="IPR027368">
    <property type="entry name" value="MnmE_dom2"/>
</dbReference>
<dbReference type="SUPFAM" id="SSF52540">
    <property type="entry name" value="P-loop containing nucleoside triphosphate hydrolases"/>
    <property type="match status" value="1"/>
</dbReference>
<dbReference type="EMBL" id="UINC01034776">
    <property type="protein sequence ID" value="SVB26145.1"/>
    <property type="molecule type" value="Genomic_DNA"/>
</dbReference>
<keyword evidence="4" id="KW-0342">GTP-binding</keyword>
<proteinExistence type="inferred from homology"/>
<dbReference type="InterPro" id="IPR031168">
    <property type="entry name" value="G_TrmE"/>
</dbReference>
<dbReference type="InterPro" id="IPR025867">
    <property type="entry name" value="MnmE_helical"/>
</dbReference>
<dbReference type="Gene3D" id="3.40.50.300">
    <property type="entry name" value="P-loop containing nucleotide triphosphate hydrolases"/>
    <property type="match status" value="1"/>
</dbReference>
<dbReference type="CDD" id="cd04164">
    <property type="entry name" value="trmE"/>
    <property type="match status" value="1"/>
</dbReference>
<dbReference type="InterPro" id="IPR005225">
    <property type="entry name" value="Small_GTP-bd"/>
</dbReference>
<dbReference type="InterPro" id="IPR006073">
    <property type="entry name" value="GTP-bd"/>
</dbReference>
<feature type="domain" description="TrmE-type G" evidence="5">
    <location>
        <begin position="138"/>
        <end position="297"/>
    </location>
</feature>
<dbReference type="GO" id="GO:0005525">
    <property type="term" value="F:GTP binding"/>
    <property type="evidence" value="ECO:0007669"/>
    <property type="project" value="UniProtKB-KW"/>
</dbReference>
<evidence type="ECO:0000256" key="4">
    <source>
        <dbReference type="ARBA" id="ARBA00023134"/>
    </source>
</evidence>
<dbReference type="Pfam" id="PF12631">
    <property type="entry name" value="MnmE_helical"/>
    <property type="match status" value="1"/>
</dbReference>
<accession>A0A382CJ92</accession>
<evidence type="ECO:0000256" key="2">
    <source>
        <dbReference type="ARBA" id="ARBA00022694"/>
    </source>
</evidence>
<evidence type="ECO:0000313" key="6">
    <source>
        <dbReference type="EMBL" id="SVB26145.1"/>
    </source>
</evidence>
<dbReference type="NCBIfam" id="TIGR00231">
    <property type="entry name" value="small_GTP"/>
    <property type="match status" value="1"/>
</dbReference>
<dbReference type="AlphaFoldDB" id="A0A382CJ92"/>
<dbReference type="Pfam" id="PF01926">
    <property type="entry name" value="MMR_HSR1"/>
    <property type="match status" value="1"/>
</dbReference>
<dbReference type="HAMAP" id="MF_00379">
    <property type="entry name" value="GTPase_MnmE"/>
    <property type="match status" value="1"/>
</dbReference>
<dbReference type="GO" id="GO:0002098">
    <property type="term" value="P:tRNA wobble uridine modification"/>
    <property type="evidence" value="ECO:0007669"/>
    <property type="project" value="TreeGrafter"/>
</dbReference>
<dbReference type="GO" id="GO:0030488">
    <property type="term" value="P:tRNA methylation"/>
    <property type="evidence" value="ECO:0007669"/>
    <property type="project" value="TreeGrafter"/>
</dbReference>
<dbReference type="FunFam" id="3.40.50.300:FF:000494">
    <property type="entry name" value="tRNA modification GTPase MnmE"/>
    <property type="match status" value="1"/>
</dbReference>
<dbReference type="Gene3D" id="1.20.120.430">
    <property type="entry name" value="tRNA modification GTPase MnmE domain 2"/>
    <property type="match status" value="1"/>
</dbReference>
<dbReference type="GO" id="GO:0003924">
    <property type="term" value="F:GTPase activity"/>
    <property type="evidence" value="ECO:0007669"/>
    <property type="project" value="InterPro"/>
</dbReference>
<gene>
    <name evidence="6" type="ORF">METZ01_LOCUS178999</name>
</gene>
<reference evidence="6" key="1">
    <citation type="submission" date="2018-05" db="EMBL/GenBank/DDBJ databases">
        <authorList>
            <person name="Lanie J.A."/>
            <person name="Ng W.-L."/>
            <person name="Kazmierczak K.M."/>
            <person name="Andrzejewski T.M."/>
            <person name="Davidsen T.M."/>
            <person name="Wayne K.J."/>
            <person name="Tettelin H."/>
            <person name="Glass J.I."/>
            <person name="Rusch D."/>
            <person name="Podicherti R."/>
            <person name="Tsui H.-C.T."/>
            <person name="Winkler M.E."/>
        </authorList>
    </citation>
    <scope>NUCLEOTIDE SEQUENCE</scope>
</reference>
<evidence type="ECO:0000259" key="5">
    <source>
        <dbReference type="PROSITE" id="PS51709"/>
    </source>
</evidence>
<keyword evidence="3" id="KW-0547">Nucleotide-binding</keyword>
<comment type="similarity">
    <text evidence="1">Belongs to the TRAFAC class TrmE-Era-EngA-EngB-Septin-like GTPase superfamily. TrmE GTPase family.</text>
</comment>
<dbReference type="SUPFAM" id="SSF116878">
    <property type="entry name" value="TrmE connector domain"/>
    <property type="match status" value="1"/>
</dbReference>
<keyword evidence="2" id="KW-0819">tRNA processing</keyword>
<dbReference type="InterPro" id="IPR027417">
    <property type="entry name" value="P-loop_NTPase"/>
</dbReference>
<dbReference type="PANTHER" id="PTHR42714">
    <property type="entry name" value="TRNA MODIFICATION GTPASE GTPBP3"/>
    <property type="match status" value="1"/>
</dbReference>
<dbReference type="InterPro" id="IPR004520">
    <property type="entry name" value="GTPase_MnmE"/>
</dbReference>
<dbReference type="InterPro" id="IPR027266">
    <property type="entry name" value="TrmE/GcvT-like"/>
</dbReference>
<dbReference type="PROSITE" id="PS51709">
    <property type="entry name" value="G_TRME"/>
    <property type="match status" value="1"/>
</dbReference>
<dbReference type="PRINTS" id="PR00449">
    <property type="entry name" value="RASTRNSFRMNG"/>
</dbReference>
<evidence type="ECO:0000256" key="1">
    <source>
        <dbReference type="ARBA" id="ARBA00011043"/>
    </source>
</evidence>
<organism evidence="6">
    <name type="scientific">marine metagenome</name>
    <dbReference type="NCBI Taxonomy" id="408172"/>
    <lineage>
        <taxon>unclassified sequences</taxon>
        <taxon>metagenomes</taxon>
        <taxon>ecological metagenomes</taxon>
    </lineage>
</organism>
<dbReference type="PANTHER" id="PTHR42714:SF2">
    <property type="entry name" value="TRNA MODIFICATION GTPASE GTPBP3, MITOCHONDRIAL"/>
    <property type="match status" value="1"/>
</dbReference>
<dbReference type="Pfam" id="PF10396">
    <property type="entry name" value="TrmE_N"/>
    <property type="match status" value="1"/>
</dbReference>
<dbReference type="InterPro" id="IPR018948">
    <property type="entry name" value="GTP-bd_TrmE_N"/>
</dbReference>
<protein>
    <recommendedName>
        <fullName evidence="5">TrmE-type G domain-containing protein</fullName>
    </recommendedName>
</protein>
<evidence type="ECO:0000256" key="3">
    <source>
        <dbReference type="ARBA" id="ARBA00022741"/>
    </source>
</evidence>
<name>A0A382CJ92_9ZZZZ</name>